<evidence type="ECO:0000256" key="12">
    <source>
        <dbReference type="ARBA" id="ARBA00022890"/>
    </source>
</evidence>
<feature type="compositionally biased region" description="Polar residues" evidence="17">
    <location>
        <begin position="49"/>
        <end position="65"/>
    </location>
</feature>
<evidence type="ECO:0000256" key="6">
    <source>
        <dbReference type="ARBA" id="ARBA00022562"/>
    </source>
</evidence>
<proteinExistence type="inferred from homology"/>
<evidence type="ECO:0000256" key="7">
    <source>
        <dbReference type="ARBA" id="ARBA00022581"/>
    </source>
</evidence>
<evidence type="ECO:0000256" key="11">
    <source>
        <dbReference type="ARBA" id="ARBA00022844"/>
    </source>
</evidence>
<dbReference type="InterPro" id="IPR011222">
    <property type="entry name" value="dsDNA_vir_gr_I_capsid"/>
</dbReference>
<dbReference type="Gene3D" id="2.60.175.10">
    <property type="entry name" value="Capsid protein VP1,Polyomavirus"/>
    <property type="match status" value="1"/>
</dbReference>
<protein>
    <recommendedName>
        <fullName evidence="4">Major capsid protein VP1</fullName>
    </recommendedName>
    <alternativeName>
        <fullName evidence="16">Major structural protein VP1</fullName>
    </alternativeName>
</protein>
<dbReference type="RefSeq" id="YP_009362021.1">
    <property type="nucleotide sequence ID" value="NC_034456.1"/>
</dbReference>
<comment type="similarity">
    <text evidence="3">Belongs to the polyomaviruses coat protein VP1 family.</text>
</comment>
<evidence type="ECO:0000256" key="2">
    <source>
        <dbReference type="ARBA" id="ARBA00004328"/>
    </source>
</evidence>
<dbReference type="Pfam" id="PF00718">
    <property type="entry name" value="Polyoma_coat"/>
    <property type="match status" value="1"/>
</dbReference>
<evidence type="ECO:0000256" key="8">
    <source>
        <dbReference type="ARBA" id="ARBA00022595"/>
    </source>
</evidence>
<keyword evidence="9" id="KW-1161">Viral attachment to host cell</keyword>
<evidence type="ECO:0000313" key="18">
    <source>
        <dbReference type="EMBL" id="ARK19241.1"/>
    </source>
</evidence>
<dbReference type="SUPFAM" id="SSF88648">
    <property type="entry name" value="Group I dsDNA viruses"/>
    <property type="match status" value="1"/>
</dbReference>
<evidence type="ECO:0000256" key="4">
    <source>
        <dbReference type="ARBA" id="ARBA00016975"/>
    </source>
</evidence>
<evidence type="ECO:0000256" key="17">
    <source>
        <dbReference type="SAM" id="MobiDB-lite"/>
    </source>
</evidence>
<keyword evidence="14" id="KW-1015">Disulfide bond</keyword>
<accession>A0A1W6EU86</accession>
<keyword evidence="15" id="KW-1160">Virus entry into host cell</keyword>
<keyword evidence="5" id="KW-0167">Capsid protein</keyword>
<dbReference type="GO" id="GO:0019062">
    <property type="term" value="P:virion attachment to host cell"/>
    <property type="evidence" value="ECO:0007669"/>
    <property type="project" value="UniProtKB-KW"/>
</dbReference>
<dbReference type="Proteomes" id="UP000201340">
    <property type="component" value="Segment"/>
</dbReference>
<sequence length="358" mass="38600">MSTGKGKAVQVPKLIIKGGVSVLGLRTGPDSTITIEAYLNPRMGDDATKGSTSSEITVTGTNSSDNPIKSQMPCYSCARIQLPLVNEDMTANEIVMWEAVSVKSEVIGVGSLTNAHSSLKRTNNTTGAGYVTEGPNFHFFSVGGEPLELQALVFNHQMHLPEGVTRPQGTINVDAQVLNQNLKGQLDRDGTYPVELWHADPSKNENTRYFGSYTGGSNTPPVLQWTNTLTTVLLDENGVGPLCKGDGLFLSCVDICGYQTNQSGAQFYRGLPRYFNVSLRKRVVKNPYPVSSLISSLFSNLNPQITGQPMVGANNQIEEVRVYSGKEGLPADPDLHRFMGPLGETRTQLPGTTTSVSS</sequence>
<dbReference type="GO" id="GO:0075509">
    <property type="term" value="P:endocytosis involved in viral entry into host cell"/>
    <property type="evidence" value="ECO:0007669"/>
    <property type="project" value="UniProtKB-KW"/>
</dbReference>
<reference evidence="18" key="1">
    <citation type="submission" date="2016-12" db="EMBL/GenBank/DDBJ databases">
        <title>Identification of novel Betapolyomaviruses in respiratory secretions of domestic dogs with pulmonary disease.</title>
        <authorList>
            <person name="Leutenegger C."/>
            <person name="Kapusinszky B."/>
            <person name="Phan T."/>
            <person name="Pesavento P."/>
            <person name="Delwart E.L."/>
        </authorList>
    </citation>
    <scope>NUCLEOTIDE SEQUENCE [LARGE SCALE GENOMIC DNA]</scope>
    <source>
        <strain evidence="18">R006926 CT2015</strain>
    </source>
</reference>
<dbReference type="OrthoDB" id="12524at10239"/>
<dbReference type="GeneID" id="37628262"/>
<evidence type="ECO:0000256" key="10">
    <source>
        <dbReference type="ARBA" id="ARBA00022828"/>
    </source>
</evidence>
<evidence type="ECO:0000256" key="13">
    <source>
        <dbReference type="ARBA" id="ARBA00022921"/>
    </source>
</evidence>
<keyword evidence="6" id="KW-1048">Host nucleus</keyword>
<keyword evidence="11" id="KW-0946">Virion</keyword>
<evidence type="ECO:0000256" key="5">
    <source>
        <dbReference type="ARBA" id="ARBA00022561"/>
    </source>
</evidence>
<dbReference type="InterPro" id="IPR000662">
    <property type="entry name" value="Capsid_VP1_Polyomavir"/>
</dbReference>
<dbReference type="GO" id="GO:0042025">
    <property type="term" value="C:host cell nucleus"/>
    <property type="evidence" value="ECO:0007669"/>
    <property type="project" value="UniProtKB-SubCell"/>
</dbReference>
<keyword evidence="7" id="KW-0945">Host-virus interaction</keyword>
<evidence type="ECO:0000256" key="3">
    <source>
        <dbReference type="ARBA" id="ARBA00006893"/>
    </source>
</evidence>
<keyword evidence="19" id="KW-1185">Reference proteome</keyword>
<feature type="region of interest" description="Disordered" evidence="17">
    <location>
        <begin position="46"/>
        <end position="65"/>
    </location>
</feature>
<keyword evidence="13" id="KW-0426">Late protein</keyword>
<organism evidence="18">
    <name type="scientific">Betapolyomavirus canis</name>
    <dbReference type="NCBI Taxonomy" id="1980633"/>
    <lineage>
        <taxon>Viruses</taxon>
        <taxon>Monodnaviria</taxon>
        <taxon>Shotokuvirae</taxon>
        <taxon>Cossaviricota</taxon>
        <taxon>Papovaviricetes</taxon>
        <taxon>Sepolyvirales</taxon>
        <taxon>Polyomaviridae</taxon>
        <taxon>Betapolyomavirus</taxon>
    </lineage>
</organism>
<keyword evidence="8" id="KW-1162">Viral penetration into host cytoplasm</keyword>
<dbReference type="EMBL" id="KY341899">
    <property type="protein sequence ID" value="ARK19241.1"/>
    <property type="molecule type" value="Genomic_DNA"/>
</dbReference>
<dbReference type="GO" id="GO:0005198">
    <property type="term" value="F:structural molecule activity"/>
    <property type="evidence" value="ECO:0007669"/>
    <property type="project" value="InterPro"/>
</dbReference>
<keyword evidence="10" id="KW-1145">T=7 icosahedral capsid protein</keyword>
<dbReference type="KEGG" id="vg:37628262"/>
<dbReference type="GO" id="GO:0039620">
    <property type="term" value="C:T=7 icosahedral viral capsid"/>
    <property type="evidence" value="ECO:0007669"/>
    <property type="project" value="UniProtKB-KW"/>
</dbReference>
<comment type="subcellular location">
    <subcellularLocation>
        <location evidence="1">Host nucleus</location>
    </subcellularLocation>
    <subcellularLocation>
        <location evidence="2">Virion</location>
    </subcellularLocation>
</comment>
<evidence type="ECO:0000313" key="19">
    <source>
        <dbReference type="Proteomes" id="UP000201340"/>
    </source>
</evidence>
<evidence type="ECO:0000256" key="15">
    <source>
        <dbReference type="ARBA" id="ARBA00023296"/>
    </source>
</evidence>
<evidence type="ECO:0000256" key="1">
    <source>
        <dbReference type="ARBA" id="ARBA00004147"/>
    </source>
</evidence>
<name>A0A1W6EU86_9POLY</name>
<keyword evidence="12" id="KW-1164">Virus endocytosis by host</keyword>
<evidence type="ECO:0000256" key="16">
    <source>
        <dbReference type="ARBA" id="ARBA00032469"/>
    </source>
</evidence>
<dbReference type="InterPro" id="IPR036931">
    <property type="entry name" value="Polyomavir_VP1_sf"/>
</dbReference>
<evidence type="ECO:0000256" key="14">
    <source>
        <dbReference type="ARBA" id="ARBA00023157"/>
    </source>
</evidence>
<evidence type="ECO:0000256" key="9">
    <source>
        <dbReference type="ARBA" id="ARBA00022804"/>
    </source>
</evidence>